<feature type="non-terminal residue" evidence="1">
    <location>
        <position position="1"/>
    </location>
</feature>
<dbReference type="OrthoDB" id="2608274at2759"/>
<dbReference type="Proteomes" id="UP000054485">
    <property type="component" value="Unassembled WGS sequence"/>
</dbReference>
<sequence length="62" mass="6875">PPYMTYPSMNFPFPSLAHPYGQSSSHPANLLPNLGFPLPDVQFASNDEILRALQELDMSKLA</sequence>
<feature type="non-terminal residue" evidence="1">
    <location>
        <position position="62"/>
    </location>
</feature>
<proteinExistence type="predicted"/>
<dbReference type="STRING" id="930992.A0A0D0B033"/>
<evidence type="ECO:0000313" key="1">
    <source>
        <dbReference type="EMBL" id="KIK43374.1"/>
    </source>
</evidence>
<keyword evidence="2" id="KW-1185">Reference proteome</keyword>
<dbReference type="HOGENOM" id="CLU_2910596_0_0_1"/>
<dbReference type="InParanoid" id="A0A0D0B033"/>
<organism evidence="1 2">
    <name type="scientific">Suillus luteus UH-Slu-Lm8-n1</name>
    <dbReference type="NCBI Taxonomy" id="930992"/>
    <lineage>
        <taxon>Eukaryota</taxon>
        <taxon>Fungi</taxon>
        <taxon>Dikarya</taxon>
        <taxon>Basidiomycota</taxon>
        <taxon>Agaricomycotina</taxon>
        <taxon>Agaricomycetes</taxon>
        <taxon>Agaricomycetidae</taxon>
        <taxon>Boletales</taxon>
        <taxon>Suillineae</taxon>
        <taxon>Suillaceae</taxon>
        <taxon>Suillus</taxon>
    </lineage>
</organism>
<dbReference type="EMBL" id="KN835214">
    <property type="protein sequence ID" value="KIK43374.1"/>
    <property type="molecule type" value="Genomic_DNA"/>
</dbReference>
<gene>
    <name evidence="1" type="ORF">CY34DRAFT_29811</name>
</gene>
<evidence type="ECO:0000313" key="2">
    <source>
        <dbReference type="Proteomes" id="UP000054485"/>
    </source>
</evidence>
<accession>A0A0D0B033</accession>
<name>A0A0D0B033_9AGAM</name>
<dbReference type="AlphaFoldDB" id="A0A0D0B033"/>
<reference evidence="2" key="2">
    <citation type="submission" date="2015-01" db="EMBL/GenBank/DDBJ databases">
        <title>Evolutionary Origins and Diversification of the Mycorrhizal Mutualists.</title>
        <authorList>
            <consortium name="DOE Joint Genome Institute"/>
            <consortium name="Mycorrhizal Genomics Consortium"/>
            <person name="Kohler A."/>
            <person name="Kuo A."/>
            <person name="Nagy L.G."/>
            <person name="Floudas D."/>
            <person name="Copeland A."/>
            <person name="Barry K.W."/>
            <person name="Cichocki N."/>
            <person name="Veneault-Fourrey C."/>
            <person name="LaButti K."/>
            <person name="Lindquist E.A."/>
            <person name="Lipzen A."/>
            <person name="Lundell T."/>
            <person name="Morin E."/>
            <person name="Murat C."/>
            <person name="Riley R."/>
            <person name="Ohm R."/>
            <person name="Sun H."/>
            <person name="Tunlid A."/>
            <person name="Henrissat B."/>
            <person name="Grigoriev I.V."/>
            <person name="Hibbett D.S."/>
            <person name="Martin F."/>
        </authorList>
    </citation>
    <scope>NUCLEOTIDE SEQUENCE [LARGE SCALE GENOMIC DNA]</scope>
    <source>
        <strain evidence="2">UH-Slu-Lm8-n1</strain>
    </source>
</reference>
<reference evidence="1 2" key="1">
    <citation type="submission" date="2014-04" db="EMBL/GenBank/DDBJ databases">
        <authorList>
            <consortium name="DOE Joint Genome Institute"/>
            <person name="Kuo A."/>
            <person name="Ruytinx J."/>
            <person name="Rineau F."/>
            <person name="Colpaert J."/>
            <person name="Kohler A."/>
            <person name="Nagy L.G."/>
            <person name="Floudas D."/>
            <person name="Copeland A."/>
            <person name="Barry K.W."/>
            <person name="Cichocki N."/>
            <person name="Veneault-Fourrey C."/>
            <person name="LaButti K."/>
            <person name="Lindquist E.A."/>
            <person name="Lipzen A."/>
            <person name="Lundell T."/>
            <person name="Morin E."/>
            <person name="Murat C."/>
            <person name="Sun H."/>
            <person name="Tunlid A."/>
            <person name="Henrissat B."/>
            <person name="Grigoriev I.V."/>
            <person name="Hibbett D.S."/>
            <person name="Martin F."/>
            <person name="Nordberg H.P."/>
            <person name="Cantor M.N."/>
            <person name="Hua S.X."/>
        </authorList>
    </citation>
    <scope>NUCLEOTIDE SEQUENCE [LARGE SCALE GENOMIC DNA]</scope>
    <source>
        <strain evidence="1 2">UH-Slu-Lm8-n1</strain>
    </source>
</reference>
<protein>
    <submittedName>
        <fullName evidence="1">Unplaced genomic scaffold CY34scaffold_83, whole genome shotgun sequence</fullName>
    </submittedName>
</protein>